<dbReference type="InterPro" id="IPR007247">
    <property type="entry name" value="Ureidogly_lyase"/>
</dbReference>
<evidence type="ECO:0000313" key="6">
    <source>
        <dbReference type="Proteomes" id="UP000294692"/>
    </source>
</evidence>
<dbReference type="GO" id="GO:0000256">
    <property type="term" value="P:allantoin catabolic process"/>
    <property type="evidence" value="ECO:0007669"/>
    <property type="project" value="InterPro"/>
</dbReference>
<evidence type="ECO:0000256" key="1">
    <source>
        <dbReference type="ARBA" id="ARBA00011738"/>
    </source>
</evidence>
<keyword evidence="6" id="KW-1185">Reference proteome</keyword>
<dbReference type="GO" id="GO:0004848">
    <property type="term" value="F:ureidoglycolate hydrolase activity"/>
    <property type="evidence" value="ECO:0007669"/>
    <property type="project" value="InterPro"/>
</dbReference>
<evidence type="ECO:0000256" key="4">
    <source>
        <dbReference type="ARBA" id="ARBA00047684"/>
    </source>
</evidence>
<evidence type="ECO:0000256" key="2">
    <source>
        <dbReference type="ARBA" id="ARBA00022631"/>
    </source>
</evidence>
<protein>
    <submittedName>
        <fullName evidence="5">Ureidoglycolate lyase</fullName>
    </submittedName>
</protein>
<comment type="subunit">
    <text evidence="1">Homodimer.</text>
</comment>
<dbReference type="Gene3D" id="2.60.120.480">
    <property type="entry name" value="Ureidoglycolate hydrolase"/>
    <property type="match status" value="1"/>
</dbReference>
<accession>A0A4R3VGY2</accession>
<dbReference type="RefSeq" id="WP_165972466.1">
    <property type="nucleotide sequence ID" value="NZ_JBHRVM010000001.1"/>
</dbReference>
<sequence length="184" mass="20321">MKTLALRIERAEDAEFAPYGQIIRRPQDTAANLASGAVESWRLPFESGTAPLVMFNRYHDKGRSFSVMEKHLKVTQCFFPLGGTSFIMVVGLGGNGDGGITPQDVRAFHIDGNHGVLLWRNVWHSLARFPVDADYIDLAFLTDEETQREIEGHLAGGPKPTHTAFIDFAQTHQTEIIVGEAAKA</sequence>
<dbReference type="InterPro" id="IPR011051">
    <property type="entry name" value="RmlC_Cupin_sf"/>
</dbReference>
<proteinExistence type="predicted"/>
<dbReference type="Pfam" id="PF04115">
    <property type="entry name" value="Ureidogly_lyase"/>
    <property type="match status" value="1"/>
</dbReference>
<dbReference type="GO" id="GO:0050385">
    <property type="term" value="F:ureidoglycolate lyase activity"/>
    <property type="evidence" value="ECO:0007669"/>
    <property type="project" value="UniProtKB-EC"/>
</dbReference>
<reference evidence="5 6" key="1">
    <citation type="submission" date="2019-03" db="EMBL/GenBank/DDBJ databases">
        <title>Genomic Encyclopedia of Type Strains, Phase IV (KMG-IV): sequencing the most valuable type-strain genomes for metagenomic binning, comparative biology and taxonomic classification.</title>
        <authorList>
            <person name="Goeker M."/>
        </authorList>
    </citation>
    <scope>NUCLEOTIDE SEQUENCE [LARGE SCALE GENOMIC DNA]</scope>
    <source>
        <strain evidence="5 6">DSM 100048</strain>
    </source>
</reference>
<dbReference type="SUPFAM" id="SSF51182">
    <property type="entry name" value="RmlC-like cupins"/>
    <property type="match status" value="1"/>
</dbReference>
<dbReference type="EMBL" id="SMBX01000001">
    <property type="protein sequence ID" value="TCV03008.1"/>
    <property type="molecule type" value="Genomic_DNA"/>
</dbReference>
<evidence type="ECO:0000313" key="5">
    <source>
        <dbReference type="EMBL" id="TCV03008.1"/>
    </source>
</evidence>
<dbReference type="InterPro" id="IPR024060">
    <property type="entry name" value="Ureidoglycolate_lyase_dom_sf"/>
</dbReference>
<dbReference type="Proteomes" id="UP000294692">
    <property type="component" value="Unassembled WGS sequence"/>
</dbReference>
<evidence type="ECO:0000256" key="3">
    <source>
        <dbReference type="ARBA" id="ARBA00023239"/>
    </source>
</evidence>
<dbReference type="GO" id="GO:0006144">
    <property type="term" value="P:purine nucleobase metabolic process"/>
    <property type="evidence" value="ECO:0007669"/>
    <property type="project" value="UniProtKB-KW"/>
</dbReference>
<keyword evidence="3 5" id="KW-0456">Lyase</keyword>
<comment type="catalytic activity">
    <reaction evidence="4">
        <text>(S)-ureidoglycolate = urea + glyoxylate</text>
        <dbReference type="Rhea" id="RHEA:11304"/>
        <dbReference type="ChEBI" id="CHEBI:16199"/>
        <dbReference type="ChEBI" id="CHEBI:36655"/>
        <dbReference type="ChEBI" id="CHEBI:57296"/>
        <dbReference type="EC" id="4.3.2.3"/>
    </reaction>
</comment>
<organism evidence="5 6">
    <name type="scientific">Paracandidimonas soli</name>
    <dbReference type="NCBI Taxonomy" id="1917182"/>
    <lineage>
        <taxon>Bacteria</taxon>
        <taxon>Pseudomonadati</taxon>
        <taxon>Pseudomonadota</taxon>
        <taxon>Betaproteobacteria</taxon>
        <taxon>Burkholderiales</taxon>
        <taxon>Alcaligenaceae</taxon>
        <taxon>Paracandidimonas</taxon>
    </lineage>
</organism>
<name>A0A4R3VGY2_9BURK</name>
<gene>
    <name evidence="5" type="ORF">EV686_101470</name>
</gene>
<keyword evidence="2" id="KW-0659">Purine metabolism</keyword>
<comment type="caution">
    <text evidence="5">The sequence shown here is derived from an EMBL/GenBank/DDBJ whole genome shotgun (WGS) entry which is preliminary data.</text>
</comment>
<dbReference type="AlphaFoldDB" id="A0A4R3VGY2"/>